<protein>
    <submittedName>
        <fullName evidence="6">Peptide/nickel transport system ATP-binding protein</fullName>
    </submittedName>
</protein>
<organism evidence="6 7">
    <name type="scientific">Kibdelosporangium banguiense</name>
    <dbReference type="NCBI Taxonomy" id="1365924"/>
    <lineage>
        <taxon>Bacteria</taxon>
        <taxon>Bacillati</taxon>
        <taxon>Actinomycetota</taxon>
        <taxon>Actinomycetes</taxon>
        <taxon>Pseudonocardiales</taxon>
        <taxon>Pseudonocardiaceae</taxon>
        <taxon>Kibdelosporangium</taxon>
    </lineage>
</organism>
<dbReference type="InterPro" id="IPR017871">
    <property type="entry name" value="ABC_transporter-like_CS"/>
</dbReference>
<dbReference type="CDD" id="cd03257">
    <property type="entry name" value="ABC_NikE_OppD_transporters"/>
    <property type="match status" value="2"/>
</dbReference>
<dbReference type="Proteomes" id="UP001519332">
    <property type="component" value="Unassembled WGS sequence"/>
</dbReference>
<dbReference type="Gene3D" id="3.40.50.300">
    <property type="entry name" value="P-loop containing nucleotide triphosphate hydrolases"/>
    <property type="match status" value="2"/>
</dbReference>
<keyword evidence="3" id="KW-0547">Nucleotide-binding</keyword>
<dbReference type="PROSITE" id="PS00211">
    <property type="entry name" value="ABC_TRANSPORTER_1"/>
    <property type="match status" value="2"/>
</dbReference>
<evidence type="ECO:0000259" key="5">
    <source>
        <dbReference type="PROSITE" id="PS50893"/>
    </source>
</evidence>
<gene>
    <name evidence="6" type="ORF">JOF56_011391</name>
</gene>
<reference evidence="6 7" key="1">
    <citation type="submission" date="2021-03" db="EMBL/GenBank/DDBJ databases">
        <title>Sequencing the genomes of 1000 actinobacteria strains.</title>
        <authorList>
            <person name="Klenk H.-P."/>
        </authorList>
    </citation>
    <scope>NUCLEOTIDE SEQUENCE [LARGE SCALE GENOMIC DNA]</scope>
    <source>
        <strain evidence="6 7">DSM 46670</strain>
    </source>
</reference>
<dbReference type="PANTHER" id="PTHR43776:SF7">
    <property type="entry name" value="D,D-DIPEPTIDE TRANSPORT ATP-BINDING PROTEIN DDPF-RELATED"/>
    <property type="match status" value="1"/>
</dbReference>
<keyword evidence="4 6" id="KW-0067">ATP-binding</keyword>
<feature type="domain" description="ABC transporter" evidence="5">
    <location>
        <begin position="4"/>
        <end position="227"/>
    </location>
</feature>
<evidence type="ECO:0000313" key="7">
    <source>
        <dbReference type="Proteomes" id="UP001519332"/>
    </source>
</evidence>
<comment type="similarity">
    <text evidence="1">Belongs to the ABC transporter superfamily.</text>
</comment>
<feature type="domain" description="ABC transporter" evidence="5">
    <location>
        <begin position="288"/>
        <end position="532"/>
    </location>
</feature>
<proteinExistence type="inferred from homology"/>
<dbReference type="GO" id="GO:0005524">
    <property type="term" value="F:ATP binding"/>
    <property type="evidence" value="ECO:0007669"/>
    <property type="project" value="UniProtKB-KW"/>
</dbReference>
<dbReference type="InterPro" id="IPR003593">
    <property type="entry name" value="AAA+_ATPase"/>
</dbReference>
<dbReference type="InterPro" id="IPR027417">
    <property type="entry name" value="P-loop_NTPase"/>
</dbReference>
<accession>A0ABS4U306</accession>
<dbReference type="NCBIfam" id="TIGR01727">
    <property type="entry name" value="oligo_HPY"/>
    <property type="match status" value="1"/>
</dbReference>
<dbReference type="PANTHER" id="PTHR43776">
    <property type="entry name" value="TRANSPORT ATP-BINDING PROTEIN"/>
    <property type="match status" value="1"/>
</dbReference>
<dbReference type="RefSeq" id="WP_209647655.1">
    <property type="nucleotide sequence ID" value="NZ_JAGINW010000001.1"/>
</dbReference>
<evidence type="ECO:0000313" key="6">
    <source>
        <dbReference type="EMBL" id="MBP2331006.1"/>
    </source>
</evidence>
<sequence>MNIAQVTGLRVTAAAGPILDGVDLTVHPGEVLGVVGESGSGKTTLGLAMLGACTPGTRISDGSVTVAGGVSYVPQDPVLALNPAMRVGAQIVEIARVRPGAVEDRVARAVRRAGLPTDLLRRWPHQISGGQQQRVLLAQALVNEPRLLVLDEPTTGLDPEAQEALLTRLRRLATETGCGIVHISHNLAAVAAIADRVAVLYAGHIVETGPTADLLTRPRHPYTAALLAAVPSGGVPIGLPGMVPAVGHRPHGCGFAPRCPLSQPSCAAEPPTPVVLTENHTVACPHHTRTATVVRQREARNHKPGPPILTVENLHAMTVVAASFNIGSGECLALTGTSGSGKSTIARCLVGLHRPDAGEIRLGAVRLAATARRRTREQRRAIQFIPQNPADTLDPSRTIAEQVARPAKLLRRLSSRDAQAAALEALDQVRLPAAAAIRRPGELSGGERQRAAIARALIAQPEVLICDEITSALDVSVQAAVLELLDDLRAETGMALLFISHDHDVVATLADRIATLPAATITEAKPLHDRQG</sequence>
<dbReference type="EMBL" id="JAGINW010000001">
    <property type="protein sequence ID" value="MBP2331006.1"/>
    <property type="molecule type" value="Genomic_DNA"/>
</dbReference>
<name>A0ABS4U306_9PSEU</name>
<dbReference type="InterPro" id="IPR050319">
    <property type="entry name" value="ABC_transp_ATP-bind"/>
</dbReference>
<dbReference type="InterPro" id="IPR013563">
    <property type="entry name" value="Oligopep_ABC_C"/>
</dbReference>
<keyword evidence="2" id="KW-0813">Transport</keyword>
<evidence type="ECO:0000256" key="4">
    <source>
        <dbReference type="ARBA" id="ARBA00022840"/>
    </source>
</evidence>
<dbReference type="InterPro" id="IPR003439">
    <property type="entry name" value="ABC_transporter-like_ATP-bd"/>
</dbReference>
<keyword evidence="7" id="KW-1185">Reference proteome</keyword>
<comment type="caution">
    <text evidence="6">The sequence shown here is derived from an EMBL/GenBank/DDBJ whole genome shotgun (WGS) entry which is preliminary data.</text>
</comment>
<evidence type="ECO:0000256" key="3">
    <source>
        <dbReference type="ARBA" id="ARBA00022741"/>
    </source>
</evidence>
<dbReference type="Pfam" id="PF00005">
    <property type="entry name" value="ABC_tran"/>
    <property type="match status" value="2"/>
</dbReference>
<dbReference type="Pfam" id="PF08352">
    <property type="entry name" value="oligo_HPY"/>
    <property type="match status" value="1"/>
</dbReference>
<dbReference type="SUPFAM" id="SSF52540">
    <property type="entry name" value="P-loop containing nucleoside triphosphate hydrolases"/>
    <property type="match status" value="2"/>
</dbReference>
<evidence type="ECO:0000256" key="2">
    <source>
        <dbReference type="ARBA" id="ARBA00022448"/>
    </source>
</evidence>
<dbReference type="SMART" id="SM00382">
    <property type="entry name" value="AAA"/>
    <property type="match status" value="2"/>
</dbReference>
<dbReference type="PROSITE" id="PS50893">
    <property type="entry name" value="ABC_TRANSPORTER_2"/>
    <property type="match status" value="2"/>
</dbReference>
<evidence type="ECO:0000256" key="1">
    <source>
        <dbReference type="ARBA" id="ARBA00005417"/>
    </source>
</evidence>